<evidence type="ECO:0000313" key="2">
    <source>
        <dbReference type="Proteomes" id="UP000054560"/>
    </source>
</evidence>
<dbReference type="Proteomes" id="UP000054560">
    <property type="component" value="Unassembled WGS sequence"/>
</dbReference>
<gene>
    <name evidence="1" type="ORF">SARC_09243</name>
</gene>
<dbReference type="EMBL" id="KQ242512">
    <property type="protein sequence ID" value="KNC78319.1"/>
    <property type="molecule type" value="Genomic_DNA"/>
</dbReference>
<evidence type="ECO:0000313" key="1">
    <source>
        <dbReference type="EMBL" id="KNC78319.1"/>
    </source>
</evidence>
<proteinExistence type="predicted"/>
<organism evidence="1 2">
    <name type="scientific">Sphaeroforma arctica JP610</name>
    <dbReference type="NCBI Taxonomy" id="667725"/>
    <lineage>
        <taxon>Eukaryota</taxon>
        <taxon>Ichthyosporea</taxon>
        <taxon>Ichthyophonida</taxon>
        <taxon>Sphaeroforma</taxon>
    </lineage>
</organism>
<sequence>MEKAILQTTKTEDVFVHSSLGYNISYKLSGWFETNCKDHDVDPDYQNQGDHHYGVRVTGTNEESNAHDHLKCGLFTRLLPRPGVHRSALGRDEAEANEKGRQ</sequence>
<accession>A0A0L0FNL4</accession>
<name>A0A0L0FNL4_9EUKA</name>
<keyword evidence="2" id="KW-1185">Reference proteome</keyword>
<reference evidence="1 2" key="1">
    <citation type="submission" date="2011-02" db="EMBL/GenBank/DDBJ databases">
        <title>The Genome Sequence of Sphaeroforma arctica JP610.</title>
        <authorList>
            <consortium name="The Broad Institute Genome Sequencing Platform"/>
            <person name="Russ C."/>
            <person name="Cuomo C."/>
            <person name="Young S.K."/>
            <person name="Zeng Q."/>
            <person name="Gargeya S."/>
            <person name="Alvarado L."/>
            <person name="Berlin A."/>
            <person name="Chapman S.B."/>
            <person name="Chen Z."/>
            <person name="Freedman E."/>
            <person name="Gellesch M."/>
            <person name="Goldberg J."/>
            <person name="Griggs A."/>
            <person name="Gujja S."/>
            <person name="Heilman E."/>
            <person name="Heiman D."/>
            <person name="Howarth C."/>
            <person name="Mehta T."/>
            <person name="Neiman D."/>
            <person name="Pearson M."/>
            <person name="Roberts A."/>
            <person name="Saif S."/>
            <person name="Shea T."/>
            <person name="Shenoy N."/>
            <person name="Sisk P."/>
            <person name="Stolte C."/>
            <person name="Sykes S."/>
            <person name="White J."/>
            <person name="Yandava C."/>
            <person name="Burger G."/>
            <person name="Gray M.W."/>
            <person name="Holland P.W.H."/>
            <person name="King N."/>
            <person name="Lang F.B.F."/>
            <person name="Roger A.J."/>
            <person name="Ruiz-Trillo I."/>
            <person name="Haas B."/>
            <person name="Nusbaum C."/>
            <person name="Birren B."/>
        </authorList>
    </citation>
    <scope>NUCLEOTIDE SEQUENCE [LARGE SCALE GENOMIC DNA]</scope>
    <source>
        <strain evidence="1 2">JP610</strain>
    </source>
</reference>
<protein>
    <submittedName>
        <fullName evidence="1">Uncharacterized protein</fullName>
    </submittedName>
</protein>
<dbReference type="RefSeq" id="XP_014152221.1">
    <property type="nucleotide sequence ID" value="XM_014296746.1"/>
</dbReference>
<dbReference type="AlphaFoldDB" id="A0A0L0FNL4"/>
<dbReference type="GeneID" id="25909747"/>